<dbReference type="Proteomes" id="UP000198304">
    <property type="component" value="Unassembled WGS sequence"/>
</dbReference>
<accession>A0A239E7V1</accession>
<keyword evidence="1" id="KW-0812">Transmembrane</keyword>
<evidence type="ECO:0000313" key="2">
    <source>
        <dbReference type="EMBL" id="SNS40805.1"/>
    </source>
</evidence>
<gene>
    <name evidence="2" type="ORF">SAMN05446037_1009119</name>
</gene>
<dbReference type="AlphaFoldDB" id="A0A239E7V1"/>
<keyword evidence="1" id="KW-0472">Membrane</keyword>
<feature type="transmembrane region" description="Helical" evidence="1">
    <location>
        <begin position="7"/>
        <end position="26"/>
    </location>
</feature>
<reference evidence="2 3" key="1">
    <citation type="submission" date="2017-06" db="EMBL/GenBank/DDBJ databases">
        <authorList>
            <person name="Kim H.J."/>
            <person name="Triplett B.A."/>
        </authorList>
    </citation>
    <scope>NUCLEOTIDE SEQUENCE [LARGE SCALE GENOMIC DNA]</scope>
    <source>
        <strain evidence="2 3">SCA</strain>
    </source>
</reference>
<organism evidence="2 3">
    <name type="scientific">Anaerovirgula multivorans</name>
    <dbReference type="NCBI Taxonomy" id="312168"/>
    <lineage>
        <taxon>Bacteria</taxon>
        <taxon>Bacillati</taxon>
        <taxon>Bacillota</taxon>
        <taxon>Clostridia</taxon>
        <taxon>Peptostreptococcales</taxon>
        <taxon>Natronincolaceae</taxon>
        <taxon>Anaerovirgula</taxon>
    </lineage>
</organism>
<proteinExistence type="predicted"/>
<evidence type="ECO:0000256" key="1">
    <source>
        <dbReference type="SAM" id="Phobius"/>
    </source>
</evidence>
<dbReference type="EMBL" id="FZOJ01000009">
    <property type="protein sequence ID" value="SNS40805.1"/>
    <property type="molecule type" value="Genomic_DNA"/>
</dbReference>
<sequence>MIEKWSDILIALVIFVFVITIGGLYITQSQYGYTESAILYLAGVLAAGLFWIGRK</sequence>
<protein>
    <submittedName>
        <fullName evidence="2">Uncharacterized protein</fullName>
    </submittedName>
</protein>
<feature type="transmembrane region" description="Helical" evidence="1">
    <location>
        <begin position="32"/>
        <end position="52"/>
    </location>
</feature>
<evidence type="ECO:0000313" key="3">
    <source>
        <dbReference type="Proteomes" id="UP000198304"/>
    </source>
</evidence>
<dbReference type="RefSeq" id="WP_176431325.1">
    <property type="nucleotide sequence ID" value="NZ_FZOJ01000009.1"/>
</dbReference>
<name>A0A239E7V1_9FIRM</name>
<keyword evidence="3" id="KW-1185">Reference proteome</keyword>
<keyword evidence="1" id="KW-1133">Transmembrane helix</keyword>